<dbReference type="Pfam" id="PF12894">
    <property type="entry name" value="ANAPC4_WD40"/>
    <property type="match status" value="1"/>
</dbReference>
<dbReference type="Pfam" id="PF12341">
    <property type="entry name" value="Mcl1_mid"/>
    <property type="match status" value="1"/>
</dbReference>
<keyword evidence="11" id="KW-1185">Reference proteome</keyword>
<keyword evidence="4" id="KW-0539">Nucleus</keyword>
<dbReference type="PROSITE" id="PS50294">
    <property type="entry name" value="WD_REPEATS_REGION"/>
    <property type="match status" value="1"/>
</dbReference>
<dbReference type="PANTHER" id="PTHR19932">
    <property type="entry name" value="WD REPEAT AND HMG-BOX DNA BINDING PROTEIN"/>
    <property type="match status" value="1"/>
</dbReference>
<feature type="compositionally biased region" description="Basic and acidic residues" evidence="6">
    <location>
        <begin position="265"/>
        <end position="275"/>
    </location>
</feature>
<evidence type="ECO:0000313" key="11">
    <source>
        <dbReference type="Proteomes" id="UP001497392"/>
    </source>
</evidence>
<feature type="domain" description="Anaphase-promoting complex subunit 4-like WD40" evidence="8">
    <location>
        <begin position="106"/>
        <end position="192"/>
    </location>
</feature>
<evidence type="ECO:0000256" key="4">
    <source>
        <dbReference type="ARBA" id="ARBA00023242"/>
    </source>
</evidence>
<feature type="domain" description="WDHD1/CFT4 helical bundle" evidence="9">
    <location>
        <begin position="586"/>
        <end position="684"/>
    </location>
</feature>
<feature type="region of interest" description="Disordered" evidence="6">
    <location>
        <begin position="747"/>
        <end position="777"/>
    </location>
</feature>
<dbReference type="EMBL" id="CAXHTA020000001">
    <property type="protein sequence ID" value="CAL5218713.1"/>
    <property type="molecule type" value="Genomic_DNA"/>
</dbReference>
<feature type="domain" description="WDHD1/CFT4 second beta-propeller" evidence="7">
    <location>
        <begin position="311"/>
        <end position="574"/>
    </location>
</feature>
<dbReference type="Proteomes" id="UP001497392">
    <property type="component" value="Unassembled WGS sequence"/>
</dbReference>
<dbReference type="Pfam" id="PF20946">
    <property type="entry name" value="Ctf4_C"/>
    <property type="match status" value="1"/>
</dbReference>
<sequence>MLSSDNVSGLQLHKLPSLDFIKVATRFTLPVRAVAFSPCGQSLAAAGDDDGIKLVHVADTKVYRTLKAGPYTRALAYEQEGVYLASLSAEGHLQIDRTSHARGGLAWHPDGSLLAAAGTSNNIVIYERLSWDALYELEDAHTGPVNCLAFSPNGLYLASGGQDKKLVVWDVEKKEVLAQKDMESMPGALAWHTGDKGNTLASIGEDGVIHLWQSAIPSHMLGPSAPLDDALPKLAHSKEMSEDVGHEGTYEESMNGSEAEDNGEDIEHSASKGAEDDSPNGASGAHEETVRRKAPVIRKYTGPKLPQLQPAIHSASTPAGDSKKRWLTYNMLGGISSREDDDFCAVEVSFHDAAQHRRVPLLTDFYHFSMASLSTAGALYASQSSSDAPSMLAFKPFDSWALGSDWTLGLPQGEEAVAVAAGNTFCAATGVLTVAGRPVALAAQDDQLAVVWHGGLPAADGDQALQYSVYRISAQSKAHSGALYLSGRSHLSWLGFSETGVLAAYDTQGVMRVCSPAFGGSWVPVFDAQSQCSASQSCWPVGLDQQSLYCIIGPAAQPAPQVHPRPVLSVLDLQAAVIGGESEFGRLESQLLCLQTHLAHLKETEGLEGSSTAFHEQVLDAQDRIDKKLLRMFQSAVKAEKVVRALELASQLSAVRSLEGALKLANHHRMSALAERVQCLIQDLEEQTLQADLEEVPARYNGAFASDHRLEVDAAQPDSYAAGSVDNQLVSSSQALRELPKANCNTEDLRKQLKGADPLNKRKVTGANPFAKKAKPL</sequence>
<name>A0ABP1FKW5_9CHLO</name>
<dbReference type="Pfam" id="PF00400">
    <property type="entry name" value="WD40"/>
    <property type="match status" value="1"/>
</dbReference>
<feature type="compositionally biased region" description="Basic and acidic residues" evidence="6">
    <location>
        <begin position="237"/>
        <end position="249"/>
    </location>
</feature>
<evidence type="ECO:0000259" key="7">
    <source>
        <dbReference type="Pfam" id="PF12341"/>
    </source>
</evidence>
<accession>A0ABP1FKW5</accession>
<feature type="region of interest" description="Disordered" evidence="6">
    <location>
        <begin position="237"/>
        <end position="294"/>
    </location>
</feature>
<evidence type="ECO:0000256" key="2">
    <source>
        <dbReference type="ARBA" id="ARBA00022574"/>
    </source>
</evidence>
<reference evidence="10 11" key="1">
    <citation type="submission" date="2024-06" db="EMBL/GenBank/DDBJ databases">
        <authorList>
            <person name="Kraege A."/>
            <person name="Thomma B."/>
        </authorList>
    </citation>
    <scope>NUCLEOTIDE SEQUENCE [LARGE SCALE GENOMIC DNA]</scope>
</reference>
<evidence type="ECO:0000256" key="1">
    <source>
        <dbReference type="ARBA" id="ARBA00004123"/>
    </source>
</evidence>
<dbReference type="PANTHER" id="PTHR19932:SF10">
    <property type="entry name" value="WD REPEAT AND HMG-BOX DNA-BINDING PROTEIN 1"/>
    <property type="match status" value="1"/>
</dbReference>
<gene>
    <name evidence="10" type="primary">g425</name>
    <name evidence="10" type="ORF">VP750_LOCUS372</name>
</gene>
<evidence type="ECO:0000313" key="10">
    <source>
        <dbReference type="EMBL" id="CAL5218713.1"/>
    </source>
</evidence>
<dbReference type="PROSITE" id="PS00678">
    <property type="entry name" value="WD_REPEATS_1"/>
    <property type="match status" value="1"/>
</dbReference>
<dbReference type="InterPro" id="IPR022100">
    <property type="entry name" value="WDHD1/CFT4_beta-prop_2nd"/>
</dbReference>
<proteinExistence type="predicted"/>
<dbReference type="PROSITE" id="PS50082">
    <property type="entry name" value="WD_REPEATS_2"/>
    <property type="match status" value="1"/>
</dbReference>
<evidence type="ECO:0000256" key="3">
    <source>
        <dbReference type="ARBA" id="ARBA00022737"/>
    </source>
</evidence>
<organism evidence="10 11">
    <name type="scientific">Coccomyxa viridis</name>
    <dbReference type="NCBI Taxonomy" id="1274662"/>
    <lineage>
        <taxon>Eukaryota</taxon>
        <taxon>Viridiplantae</taxon>
        <taxon>Chlorophyta</taxon>
        <taxon>core chlorophytes</taxon>
        <taxon>Trebouxiophyceae</taxon>
        <taxon>Trebouxiophyceae incertae sedis</taxon>
        <taxon>Coccomyxaceae</taxon>
        <taxon>Coccomyxa</taxon>
    </lineage>
</organism>
<dbReference type="InterPro" id="IPR048591">
    <property type="entry name" value="WDHD1/CFT4_hel"/>
</dbReference>
<dbReference type="InterPro" id="IPR036322">
    <property type="entry name" value="WD40_repeat_dom_sf"/>
</dbReference>
<dbReference type="InterPro" id="IPR019775">
    <property type="entry name" value="WD40_repeat_CS"/>
</dbReference>
<dbReference type="Gene3D" id="2.130.10.10">
    <property type="entry name" value="YVTN repeat-like/Quinoprotein amine dehydrogenase"/>
    <property type="match status" value="2"/>
</dbReference>
<evidence type="ECO:0000259" key="8">
    <source>
        <dbReference type="Pfam" id="PF12894"/>
    </source>
</evidence>
<dbReference type="InterPro" id="IPR024977">
    <property type="entry name" value="Apc4-like_WD40_dom"/>
</dbReference>
<dbReference type="InterPro" id="IPR001680">
    <property type="entry name" value="WD40_rpt"/>
</dbReference>
<evidence type="ECO:0000259" key="9">
    <source>
        <dbReference type="Pfam" id="PF20946"/>
    </source>
</evidence>
<dbReference type="SUPFAM" id="SSF50978">
    <property type="entry name" value="WD40 repeat-like"/>
    <property type="match status" value="1"/>
</dbReference>
<comment type="caution">
    <text evidence="10">The sequence shown here is derived from an EMBL/GenBank/DDBJ whole genome shotgun (WGS) entry which is preliminary data.</text>
</comment>
<comment type="subcellular location">
    <subcellularLocation>
        <location evidence="1">Nucleus</location>
    </subcellularLocation>
</comment>
<keyword evidence="3" id="KW-0677">Repeat</keyword>
<dbReference type="SMART" id="SM00320">
    <property type="entry name" value="WD40"/>
    <property type="match status" value="4"/>
</dbReference>
<keyword evidence="2 5" id="KW-0853">WD repeat</keyword>
<evidence type="ECO:0000256" key="6">
    <source>
        <dbReference type="SAM" id="MobiDB-lite"/>
    </source>
</evidence>
<feature type="repeat" description="WD" evidence="5">
    <location>
        <begin position="138"/>
        <end position="179"/>
    </location>
</feature>
<dbReference type="InterPro" id="IPR015943">
    <property type="entry name" value="WD40/YVTN_repeat-like_dom_sf"/>
</dbReference>
<evidence type="ECO:0000256" key="5">
    <source>
        <dbReference type="PROSITE-ProRule" id="PRU00221"/>
    </source>
</evidence>
<protein>
    <submittedName>
        <fullName evidence="10">G425 protein</fullName>
    </submittedName>
</protein>